<evidence type="ECO:0000313" key="2">
    <source>
        <dbReference type="Proteomes" id="UP001420932"/>
    </source>
</evidence>
<organism evidence="1 2">
    <name type="scientific">Stephania yunnanensis</name>
    <dbReference type="NCBI Taxonomy" id="152371"/>
    <lineage>
        <taxon>Eukaryota</taxon>
        <taxon>Viridiplantae</taxon>
        <taxon>Streptophyta</taxon>
        <taxon>Embryophyta</taxon>
        <taxon>Tracheophyta</taxon>
        <taxon>Spermatophyta</taxon>
        <taxon>Magnoliopsida</taxon>
        <taxon>Ranunculales</taxon>
        <taxon>Menispermaceae</taxon>
        <taxon>Menispermoideae</taxon>
        <taxon>Cissampelideae</taxon>
        <taxon>Stephania</taxon>
    </lineage>
</organism>
<comment type="caution">
    <text evidence="1">The sequence shown here is derived from an EMBL/GenBank/DDBJ whole genome shotgun (WGS) entry which is preliminary data.</text>
</comment>
<accession>A0AAP0L5B4</accession>
<name>A0AAP0L5B4_9MAGN</name>
<sequence length="75" mass="8202">MMPLGSSSKQQVNTPILTNRVLPHVDTSAVPVPATNEKMPRVAKSPSATMSRKLHFSAFQLLLICLEIRAITDSQ</sequence>
<reference evidence="1 2" key="1">
    <citation type="submission" date="2024-01" db="EMBL/GenBank/DDBJ databases">
        <title>Genome assemblies of Stephania.</title>
        <authorList>
            <person name="Yang L."/>
        </authorList>
    </citation>
    <scope>NUCLEOTIDE SEQUENCE [LARGE SCALE GENOMIC DNA]</scope>
    <source>
        <strain evidence="1">YNDBR</strain>
        <tissue evidence="1">Leaf</tissue>
    </source>
</reference>
<gene>
    <name evidence="1" type="ORF">Syun_004312</name>
</gene>
<protein>
    <submittedName>
        <fullName evidence="1">Uncharacterized protein</fullName>
    </submittedName>
</protein>
<dbReference type="EMBL" id="JBBNAF010000002">
    <property type="protein sequence ID" value="KAK9163410.1"/>
    <property type="molecule type" value="Genomic_DNA"/>
</dbReference>
<keyword evidence="2" id="KW-1185">Reference proteome</keyword>
<dbReference type="Proteomes" id="UP001420932">
    <property type="component" value="Unassembled WGS sequence"/>
</dbReference>
<dbReference type="AlphaFoldDB" id="A0AAP0L5B4"/>
<proteinExistence type="predicted"/>
<evidence type="ECO:0000313" key="1">
    <source>
        <dbReference type="EMBL" id="KAK9163410.1"/>
    </source>
</evidence>